<dbReference type="EMBL" id="LAZR01001287">
    <property type="protein sequence ID" value="KKN47249.1"/>
    <property type="molecule type" value="Genomic_DNA"/>
</dbReference>
<feature type="transmembrane region" description="Helical" evidence="1">
    <location>
        <begin position="20"/>
        <end position="43"/>
    </location>
</feature>
<feature type="transmembrane region" description="Helical" evidence="1">
    <location>
        <begin position="142"/>
        <end position="164"/>
    </location>
</feature>
<organism evidence="2">
    <name type="scientific">marine sediment metagenome</name>
    <dbReference type="NCBI Taxonomy" id="412755"/>
    <lineage>
        <taxon>unclassified sequences</taxon>
        <taxon>metagenomes</taxon>
        <taxon>ecological metagenomes</taxon>
    </lineage>
</organism>
<keyword evidence="1" id="KW-0812">Transmembrane</keyword>
<protein>
    <submittedName>
        <fullName evidence="2">Uncharacterized protein</fullName>
    </submittedName>
</protein>
<evidence type="ECO:0000313" key="2">
    <source>
        <dbReference type="EMBL" id="KKN47249.1"/>
    </source>
</evidence>
<sequence>MRNKKRNNTRPERTTGELIWYFMFHNLISFIFFFAITVSYGLYSGNDLKLFDVFTGDFWAMVFSQIYLITLLSGIMGRVTAWLIIYTYSVFRHKTIKRWNELNTGINKIGLVFFITALVTSVVFALGLIGILQVAIFNEETLLTLIAVYSGIKIGSFFMVRYGVGKFT</sequence>
<accession>A0A0F9QXN4</accession>
<name>A0A0F9QXN4_9ZZZZ</name>
<proteinExistence type="predicted"/>
<reference evidence="2" key="1">
    <citation type="journal article" date="2015" name="Nature">
        <title>Complex archaea that bridge the gap between prokaryotes and eukaryotes.</title>
        <authorList>
            <person name="Spang A."/>
            <person name="Saw J.H."/>
            <person name="Jorgensen S.L."/>
            <person name="Zaremba-Niedzwiedzka K."/>
            <person name="Martijn J."/>
            <person name="Lind A.E."/>
            <person name="van Eijk R."/>
            <person name="Schleper C."/>
            <person name="Guy L."/>
            <person name="Ettema T.J."/>
        </authorList>
    </citation>
    <scope>NUCLEOTIDE SEQUENCE</scope>
</reference>
<feature type="transmembrane region" description="Helical" evidence="1">
    <location>
        <begin position="63"/>
        <end position="88"/>
    </location>
</feature>
<evidence type="ECO:0000256" key="1">
    <source>
        <dbReference type="SAM" id="Phobius"/>
    </source>
</evidence>
<keyword evidence="1" id="KW-1133">Transmembrane helix</keyword>
<comment type="caution">
    <text evidence="2">The sequence shown here is derived from an EMBL/GenBank/DDBJ whole genome shotgun (WGS) entry which is preliminary data.</text>
</comment>
<feature type="transmembrane region" description="Helical" evidence="1">
    <location>
        <begin position="109"/>
        <end position="136"/>
    </location>
</feature>
<gene>
    <name evidence="2" type="ORF">LCGC14_0664700</name>
</gene>
<dbReference type="AlphaFoldDB" id="A0A0F9QXN4"/>
<keyword evidence="1" id="KW-0472">Membrane</keyword>